<accession>A0A7S0G6T6</accession>
<dbReference type="Gene3D" id="1.10.472.10">
    <property type="entry name" value="Cyclin-like"/>
    <property type="match status" value="1"/>
</dbReference>
<dbReference type="InterPro" id="IPR013922">
    <property type="entry name" value="Cyclin_PHO80-like"/>
</dbReference>
<dbReference type="PANTHER" id="PTHR15615">
    <property type="match status" value="1"/>
</dbReference>
<organism evidence="1">
    <name type="scientific">Rhodosorus marinus</name>
    <dbReference type="NCBI Taxonomy" id="101924"/>
    <lineage>
        <taxon>Eukaryota</taxon>
        <taxon>Rhodophyta</taxon>
        <taxon>Stylonematophyceae</taxon>
        <taxon>Stylonematales</taxon>
        <taxon>Stylonemataceae</taxon>
        <taxon>Rhodosorus</taxon>
    </lineage>
</organism>
<gene>
    <name evidence="1" type="ORF">RMAR0315_LOCUS11722</name>
</gene>
<evidence type="ECO:0000313" key="1">
    <source>
        <dbReference type="EMBL" id="CAD8401718.1"/>
    </source>
</evidence>
<name>A0A7S0G6T6_9RHOD</name>
<dbReference type="EMBL" id="HBEK01021443">
    <property type="protein sequence ID" value="CAD8401718.1"/>
    <property type="molecule type" value="Transcribed_RNA"/>
</dbReference>
<dbReference type="InterPro" id="IPR036915">
    <property type="entry name" value="Cyclin-like_sf"/>
</dbReference>
<evidence type="ECO:0008006" key="2">
    <source>
        <dbReference type="Google" id="ProtNLM"/>
    </source>
</evidence>
<dbReference type="GO" id="GO:0019901">
    <property type="term" value="F:protein kinase binding"/>
    <property type="evidence" value="ECO:0007669"/>
    <property type="project" value="InterPro"/>
</dbReference>
<protein>
    <recommendedName>
        <fullName evidence="2">Cyclin</fullName>
    </recommendedName>
</protein>
<reference evidence="1" key="1">
    <citation type="submission" date="2021-01" db="EMBL/GenBank/DDBJ databases">
        <authorList>
            <person name="Corre E."/>
            <person name="Pelletier E."/>
            <person name="Niang G."/>
            <person name="Scheremetjew M."/>
            <person name="Finn R."/>
            <person name="Kale V."/>
            <person name="Holt S."/>
            <person name="Cochrane G."/>
            <person name="Meng A."/>
            <person name="Brown T."/>
            <person name="Cohen L."/>
        </authorList>
    </citation>
    <scope>NUCLEOTIDE SEQUENCE</scope>
    <source>
        <strain evidence="1">UTEX LB 2760</strain>
    </source>
</reference>
<sequence length="195" mass="22300">MAVILELFESFADFFSDSDAEKFPDVRAVVPVGRNDRALEAKRELIDALVETLNALVQRRNCIYIPITGMQECMFFSNLGSSPQDRSTIRAVVENLVSKFMCSDAVFLMALIYMNRLERSNRYLLVNKFNVLRLFTASVIVACKFAEDEIYRNSYYAEVSGLDLGLLNHLERTVLNELDFRMYVDASEYLAIAMV</sequence>
<dbReference type="SUPFAM" id="SSF47954">
    <property type="entry name" value="Cyclin-like"/>
    <property type="match status" value="1"/>
</dbReference>
<dbReference type="AlphaFoldDB" id="A0A7S0G6T6"/>
<dbReference type="PANTHER" id="PTHR15615:SF108">
    <property type="entry name" value="PROTEIN CNPPD1"/>
    <property type="match status" value="1"/>
</dbReference>
<dbReference type="Pfam" id="PF08613">
    <property type="entry name" value="Cyclin"/>
    <property type="match status" value="1"/>
</dbReference>
<proteinExistence type="predicted"/>